<dbReference type="AlphaFoldDB" id="A0A1V4BNI1"/>
<keyword evidence="1" id="KW-0812">Transmembrane</keyword>
<keyword evidence="1" id="KW-0472">Membrane</keyword>
<sequence>MSDTTQLTPEKIAQYRVELADNTDALAALDVIEECEGNLQDAIILMRMRETGTEPDKSLDLDELATKCRPFICSAKTKKVFKLIGIVAGCLQFPVTLVVPVVLFVVEDIGLDAFCKETD</sequence>
<organism evidence="2 3">
    <name type="scientific">Microcystis aeruginosa KW</name>
    <dbReference type="NCBI Taxonomy" id="1960155"/>
    <lineage>
        <taxon>Bacteria</taxon>
        <taxon>Bacillati</taxon>
        <taxon>Cyanobacteriota</taxon>
        <taxon>Cyanophyceae</taxon>
        <taxon>Oscillatoriophycideae</taxon>
        <taxon>Chroococcales</taxon>
        <taxon>Microcystaceae</taxon>
        <taxon>Microcystis</taxon>
    </lineage>
</organism>
<evidence type="ECO:0000313" key="3">
    <source>
        <dbReference type="Proteomes" id="UP000189835"/>
    </source>
</evidence>
<accession>A0A1V4BNI1</accession>
<dbReference type="EMBL" id="MVGR01000005">
    <property type="protein sequence ID" value="OPF15594.1"/>
    <property type="molecule type" value="Genomic_DNA"/>
</dbReference>
<reference evidence="2 3" key="1">
    <citation type="submission" date="2017-02" db="EMBL/GenBank/DDBJ databases">
        <title>Genome sequence of Microcystis aeruginosa KW.</title>
        <authorList>
            <person name="Oh H.-M."/>
            <person name="Ahn C.-Y."/>
            <person name="Jeong H."/>
            <person name="Srivastava A."/>
            <person name="Lee H.-G."/>
            <person name="Kang S.-R."/>
        </authorList>
    </citation>
    <scope>NUCLEOTIDE SEQUENCE [LARGE SCALE GENOMIC DNA]</scope>
    <source>
        <strain evidence="2 3">KW</strain>
    </source>
</reference>
<comment type="caution">
    <text evidence="2">The sequence shown here is derived from an EMBL/GenBank/DDBJ whole genome shotgun (WGS) entry which is preliminary data.</text>
</comment>
<feature type="transmembrane region" description="Helical" evidence="1">
    <location>
        <begin position="83"/>
        <end position="106"/>
    </location>
</feature>
<evidence type="ECO:0000256" key="1">
    <source>
        <dbReference type="SAM" id="Phobius"/>
    </source>
</evidence>
<keyword evidence="1" id="KW-1133">Transmembrane helix</keyword>
<gene>
    <name evidence="2" type="ORF">B1L04_24300</name>
</gene>
<dbReference type="RefSeq" id="WP_079209668.1">
    <property type="nucleotide sequence ID" value="NZ_MVGR01000005.1"/>
</dbReference>
<protein>
    <submittedName>
        <fullName evidence="2">Uncharacterized protein</fullName>
    </submittedName>
</protein>
<dbReference type="Proteomes" id="UP000189835">
    <property type="component" value="Unassembled WGS sequence"/>
</dbReference>
<evidence type="ECO:0000313" key="2">
    <source>
        <dbReference type="EMBL" id="OPF15594.1"/>
    </source>
</evidence>
<proteinExistence type="predicted"/>
<name>A0A1V4BNI1_MICAE</name>